<dbReference type="EMBL" id="JBHTNZ010000009">
    <property type="protein sequence ID" value="MFD1461539.1"/>
    <property type="molecule type" value="Genomic_DNA"/>
</dbReference>
<evidence type="ECO:0000313" key="2">
    <source>
        <dbReference type="Proteomes" id="UP001597340"/>
    </source>
</evidence>
<name>A0ABW4DD03_9BACL</name>
<keyword evidence="2" id="KW-1185">Reference proteome</keyword>
<feature type="non-terminal residue" evidence="1">
    <location>
        <position position="1"/>
    </location>
</feature>
<proteinExistence type="predicted"/>
<sequence length="78" mass="9161">LAYYYLHRGVYNDGFKHLMYSMVSYHTLNNETYFINCMGLFLHFRDYAVPETKAAFLNLIEKVWMNNVEKNGTASHSG</sequence>
<reference evidence="2" key="1">
    <citation type="journal article" date="2019" name="Int. J. Syst. Evol. Microbiol.">
        <title>The Global Catalogue of Microorganisms (GCM) 10K type strain sequencing project: providing services to taxonomists for standard genome sequencing and annotation.</title>
        <authorList>
            <consortium name="The Broad Institute Genomics Platform"/>
            <consortium name="The Broad Institute Genome Sequencing Center for Infectious Disease"/>
            <person name="Wu L."/>
            <person name="Ma J."/>
        </authorList>
    </citation>
    <scope>NUCLEOTIDE SEQUENCE [LARGE SCALE GENOMIC DNA]</scope>
    <source>
        <strain evidence="2">CCM 9147</strain>
    </source>
</reference>
<protein>
    <submittedName>
        <fullName evidence="1">Transcriptional regulator</fullName>
    </submittedName>
</protein>
<accession>A0ABW4DD03</accession>
<gene>
    <name evidence="1" type="ORF">ACFQ5D_08930</name>
</gene>
<organism evidence="1 2">
    <name type="scientific">Paenibacillus farraposensis</name>
    <dbReference type="NCBI Taxonomy" id="2807095"/>
    <lineage>
        <taxon>Bacteria</taxon>
        <taxon>Bacillati</taxon>
        <taxon>Bacillota</taxon>
        <taxon>Bacilli</taxon>
        <taxon>Bacillales</taxon>
        <taxon>Paenibacillaceae</taxon>
        <taxon>Paenibacillus</taxon>
    </lineage>
</organism>
<dbReference type="Proteomes" id="UP001597340">
    <property type="component" value="Unassembled WGS sequence"/>
</dbReference>
<evidence type="ECO:0000313" key="1">
    <source>
        <dbReference type="EMBL" id="MFD1461539.1"/>
    </source>
</evidence>
<comment type="caution">
    <text evidence="1">The sequence shown here is derived from an EMBL/GenBank/DDBJ whole genome shotgun (WGS) entry which is preliminary data.</text>
</comment>